<keyword evidence="5 6" id="KW-0694">RNA-binding</keyword>
<accession>A0A5K3ELX0</accession>
<organism evidence="9">
    <name type="scientific">Mesocestoides corti</name>
    <name type="common">Flatworm</name>
    <dbReference type="NCBI Taxonomy" id="53468"/>
    <lineage>
        <taxon>Eukaryota</taxon>
        <taxon>Metazoa</taxon>
        <taxon>Spiralia</taxon>
        <taxon>Lophotrochozoa</taxon>
        <taxon>Platyhelminthes</taxon>
        <taxon>Cestoda</taxon>
        <taxon>Eucestoda</taxon>
        <taxon>Cyclophyllidea</taxon>
        <taxon>Mesocestoididae</taxon>
        <taxon>Mesocestoides</taxon>
    </lineage>
</organism>
<dbReference type="PANTHER" id="PTHR48032">
    <property type="entry name" value="RNA-BINDING PROTEIN MUSASHI HOMOLOG RBP6"/>
    <property type="match status" value="1"/>
</dbReference>
<evidence type="ECO:0000259" key="8">
    <source>
        <dbReference type="PROSITE" id="PS50102"/>
    </source>
</evidence>
<comment type="subcellular location">
    <subcellularLocation>
        <location evidence="1">Cytoplasm</location>
    </subcellularLocation>
</comment>
<proteinExistence type="inferred from homology"/>
<name>A0A5K3ELX0_MESCO</name>
<dbReference type="Gene3D" id="3.30.70.330">
    <property type="match status" value="2"/>
</dbReference>
<dbReference type="GO" id="GO:0006417">
    <property type="term" value="P:regulation of translation"/>
    <property type="evidence" value="ECO:0007669"/>
    <property type="project" value="TreeGrafter"/>
</dbReference>
<feature type="domain" description="RRM" evidence="8">
    <location>
        <begin position="62"/>
        <end position="139"/>
    </location>
</feature>
<feature type="compositionally biased region" description="Low complexity" evidence="7">
    <location>
        <begin position="401"/>
        <end position="410"/>
    </location>
</feature>
<comment type="similarity">
    <text evidence="2">Belongs to the Musashi family.</text>
</comment>
<dbReference type="SUPFAM" id="SSF54928">
    <property type="entry name" value="RNA-binding domain, RBD"/>
    <property type="match status" value="2"/>
</dbReference>
<dbReference type="GO" id="GO:0003729">
    <property type="term" value="F:mRNA binding"/>
    <property type="evidence" value="ECO:0007669"/>
    <property type="project" value="TreeGrafter"/>
</dbReference>
<dbReference type="PROSITE" id="PS50102">
    <property type="entry name" value="RRM"/>
    <property type="match status" value="1"/>
</dbReference>
<keyword evidence="4" id="KW-0677">Repeat</keyword>
<evidence type="ECO:0000256" key="2">
    <source>
        <dbReference type="ARBA" id="ARBA00006635"/>
    </source>
</evidence>
<feature type="region of interest" description="Disordered" evidence="7">
    <location>
        <begin position="425"/>
        <end position="451"/>
    </location>
</feature>
<dbReference type="InterPro" id="IPR012677">
    <property type="entry name" value="Nucleotide-bd_a/b_plait_sf"/>
</dbReference>
<feature type="compositionally biased region" description="Polar residues" evidence="7">
    <location>
        <begin position="427"/>
        <end position="446"/>
    </location>
</feature>
<dbReference type="Pfam" id="PF00076">
    <property type="entry name" value="RRM_1"/>
    <property type="match status" value="1"/>
</dbReference>
<evidence type="ECO:0000256" key="7">
    <source>
        <dbReference type="SAM" id="MobiDB-lite"/>
    </source>
</evidence>
<evidence type="ECO:0000256" key="5">
    <source>
        <dbReference type="ARBA" id="ARBA00022884"/>
    </source>
</evidence>
<dbReference type="PANTHER" id="PTHR48032:SF18">
    <property type="entry name" value="RRM DOMAIN-CONTAINING PROTEIN"/>
    <property type="match status" value="1"/>
</dbReference>
<dbReference type="AlphaFoldDB" id="A0A5K3ELX0"/>
<dbReference type="SMART" id="SM00360">
    <property type="entry name" value="RRM"/>
    <property type="match status" value="1"/>
</dbReference>
<keyword evidence="3" id="KW-0963">Cytoplasm</keyword>
<evidence type="ECO:0000256" key="3">
    <source>
        <dbReference type="ARBA" id="ARBA00022490"/>
    </source>
</evidence>
<dbReference type="CDD" id="cd12323">
    <property type="entry name" value="RRM2_MSI"/>
    <property type="match status" value="1"/>
</dbReference>
<feature type="region of interest" description="Disordered" evidence="7">
    <location>
        <begin position="385"/>
        <end position="412"/>
    </location>
</feature>
<evidence type="ECO:0000313" key="9">
    <source>
        <dbReference type="WBParaSite" id="MCU_001214-RA"/>
    </source>
</evidence>
<evidence type="ECO:0000256" key="6">
    <source>
        <dbReference type="PROSITE-ProRule" id="PRU00176"/>
    </source>
</evidence>
<dbReference type="WBParaSite" id="MCU_001214-RA">
    <property type="protein sequence ID" value="MCU_001214-RA"/>
    <property type="gene ID" value="MCU_001214"/>
</dbReference>
<dbReference type="InterPro" id="IPR035979">
    <property type="entry name" value="RBD_domain_sf"/>
</dbReference>
<reference evidence="9" key="1">
    <citation type="submission" date="2019-11" db="UniProtKB">
        <authorList>
            <consortium name="WormBaseParasite"/>
        </authorList>
    </citation>
    <scope>IDENTIFICATION</scope>
</reference>
<sequence>MALLFASHCRGFGFITFVDPSVVESVLNDAPHTLDSKRIEPKIAVPKQTALKAIANALSRTKKVFIGGVATSTTEEELSNYFSEFGKIESCELMMDKTTNRHRGFGFVTFESEESAEKVCRIHYHDVNNKVVEAKIAVPKEVLSTSNALLKQRQLMHPNLSLYVPSRQINGTDGGTSASRFMNVAPSGVQPQSSSTTLATMAALAAAAAAARQQTAQQRLAQPSLLPTALQAPLSVPELMSLMPMPYQTGAMFPKPETMHLFSRSVSTPGPSTANLNDLSAVFGAALPHSLSTLDFPPRFAAAFPSPVGLSSAQHKLLAPLSSSNDGTALAMASFQNPYATPQHAMHHYNAAAAAAAAAAAYNAGLLQQQQQHQAVTLAAAAAAQAQTGPLPPPPPPPPTTLQTQAAAPPSVKTENLGGIVLPQPPQLSNNIEGLNLTQPQSNQPKPSEPVLTTYASNAITTPPAVVTTDSNSGFWLIPTKIPRENYAPYDVQMWTQ</sequence>
<dbReference type="InterPro" id="IPR034126">
    <property type="entry name" value="MSI_RRM2"/>
</dbReference>
<dbReference type="GO" id="GO:0005737">
    <property type="term" value="C:cytoplasm"/>
    <property type="evidence" value="ECO:0007669"/>
    <property type="project" value="UniProtKB-SubCell"/>
</dbReference>
<dbReference type="InterPro" id="IPR000504">
    <property type="entry name" value="RRM_dom"/>
</dbReference>
<evidence type="ECO:0000256" key="4">
    <source>
        <dbReference type="ARBA" id="ARBA00022737"/>
    </source>
</evidence>
<feature type="compositionally biased region" description="Pro residues" evidence="7">
    <location>
        <begin position="390"/>
        <end position="400"/>
    </location>
</feature>
<evidence type="ECO:0000256" key="1">
    <source>
        <dbReference type="ARBA" id="ARBA00004496"/>
    </source>
</evidence>
<protein>
    <submittedName>
        <fullName evidence="9">RRM domain-containing protein</fullName>
    </submittedName>
</protein>